<dbReference type="SUPFAM" id="SSF51735">
    <property type="entry name" value="NAD(P)-binding Rossmann-fold domains"/>
    <property type="match status" value="1"/>
</dbReference>
<evidence type="ECO:0000256" key="2">
    <source>
        <dbReference type="ARBA" id="ARBA00023002"/>
    </source>
</evidence>
<keyword evidence="2" id="KW-0560">Oxidoreductase</keyword>
<keyword evidence="8" id="KW-1185">Reference proteome</keyword>
<gene>
    <name evidence="7" type="ORF">JOF28_001694</name>
</gene>
<dbReference type="GO" id="GO:0016491">
    <property type="term" value="F:oxidoreductase activity"/>
    <property type="evidence" value="ECO:0007669"/>
    <property type="project" value="UniProtKB-KW"/>
</dbReference>
<protein>
    <submittedName>
        <fullName evidence="7">Dehydrogenase</fullName>
    </submittedName>
</protein>
<organism evidence="7 8">
    <name type="scientific">Leucobacter exalbidus</name>
    <dbReference type="NCBI Taxonomy" id="662960"/>
    <lineage>
        <taxon>Bacteria</taxon>
        <taxon>Bacillati</taxon>
        <taxon>Actinomycetota</taxon>
        <taxon>Actinomycetes</taxon>
        <taxon>Micrococcales</taxon>
        <taxon>Microbacteriaceae</taxon>
        <taxon>Leucobacter</taxon>
    </lineage>
</organism>
<dbReference type="Pfam" id="PF22725">
    <property type="entry name" value="GFO_IDH_MocA_C3"/>
    <property type="match status" value="1"/>
</dbReference>
<comment type="caution">
    <text evidence="7">The sequence shown here is derived from an EMBL/GenBank/DDBJ whole genome shotgun (WGS) entry which is preliminary data.</text>
</comment>
<dbReference type="SUPFAM" id="SSF55347">
    <property type="entry name" value="Glyceraldehyde-3-phosphate dehydrogenase-like, C-terminal domain"/>
    <property type="match status" value="1"/>
</dbReference>
<dbReference type="PANTHER" id="PTHR22604">
    <property type="entry name" value="OXIDOREDUCTASES"/>
    <property type="match status" value="1"/>
</dbReference>
<accession>A0A940T3S3</accession>
<dbReference type="EMBL" id="JAFIDA010000001">
    <property type="protein sequence ID" value="MBP1326462.1"/>
    <property type="molecule type" value="Genomic_DNA"/>
</dbReference>
<dbReference type="InterPro" id="IPR050984">
    <property type="entry name" value="Gfo/Idh/MocA_domain"/>
</dbReference>
<proteinExistence type="inferred from homology"/>
<name>A0A940T3S3_9MICO</name>
<dbReference type="GO" id="GO:0000166">
    <property type="term" value="F:nucleotide binding"/>
    <property type="evidence" value="ECO:0007669"/>
    <property type="project" value="InterPro"/>
</dbReference>
<evidence type="ECO:0000256" key="3">
    <source>
        <dbReference type="ARBA" id="ARBA00023027"/>
    </source>
</evidence>
<dbReference type="InterPro" id="IPR036291">
    <property type="entry name" value="NAD(P)-bd_dom_sf"/>
</dbReference>
<dbReference type="Proteomes" id="UP000675163">
    <property type="component" value="Unassembled WGS sequence"/>
</dbReference>
<feature type="domain" description="Gfo/Idh/MocA-like oxidoreductase N-terminal" evidence="5">
    <location>
        <begin position="49"/>
        <end position="157"/>
    </location>
</feature>
<dbReference type="Gene3D" id="3.30.360.10">
    <property type="entry name" value="Dihydrodipicolinate Reductase, domain 2"/>
    <property type="match status" value="1"/>
</dbReference>
<evidence type="ECO:0000313" key="8">
    <source>
        <dbReference type="Proteomes" id="UP000675163"/>
    </source>
</evidence>
<sequence length="395" mass="42271">MPAPDQQPVVDARSTSDPAHNAAHAAALQAAAQSAEPQRAGSQQLEAMRLGLLGASRIAQSAVIDASQHTGDELTAVAARDPKRARAYAAEHGFAGIRDSYTELVEDDSLDLIYIGLPNGFHAEWSAKALEAGRSVLVEKPFAANLAEFDRVTARLEAGEGWIWEAFHYDDHPLMQRVLEILASGEIGELREIKLSMRMEEPDASDPRWEFALAGGAMMDVGCYAVHALLLLAETTGSNIAVDSVVAELWPADPLVDSLVDAQLTLTRAGAGAADGGVENGTVPVTLRASMVHDTVDFSLELIGTTGTVFAPSYVKPQDDDRIIVRTVTDAGEVVREERAGTAATYVFQLERIRAELRGGVKDPARLARSRATMALIDDIYLAAGLPVRPGRLTD</sequence>
<dbReference type="Gene3D" id="3.40.50.720">
    <property type="entry name" value="NAD(P)-binding Rossmann-like Domain"/>
    <property type="match status" value="1"/>
</dbReference>
<evidence type="ECO:0000259" key="6">
    <source>
        <dbReference type="Pfam" id="PF22725"/>
    </source>
</evidence>
<keyword evidence="3" id="KW-0520">NAD</keyword>
<comment type="similarity">
    <text evidence="1">Belongs to the Gfo/Idh/MocA family.</text>
</comment>
<reference evidence="7" key="1">
    <citation type="submission" date="2021-02" db="EMBL/GenBank/DDBJ databases">
        <title>Sequencing the genomes of 1000 actinobacteria strains.</title>
        <authorList>
            <person name="Klenk H.-P."/>
        </authorList>
    </citation>
    <scope>NUCLEOTIDE SEQUENCE</scope>
    <source>
        <strain evidence="7">DSM 22850</strain>
    </source>
</reference>
<dbReference type="InterPro" id="IPR000683">
    <property type="entry name" value="Gfo/Idh/MocA-like_OxRdtase_N"/>
</dbReference>
<evidence type="ECO:0000256" key="1">
    <source>
        <dbReference type="ARBA" id="ARBA00010928"/>
    </source>
</evidence>
<dbReference type="InterPro" id="IPR055170">
    <property type="entry name" value="GFO_IDH_MocA-like_dom"/>
</dbReference>
<feature type="domain" description="GFO/IDH/MocA-like oxidoreductase" evidence="6">
    <location>
        <begin position="176"/>
        <end position="309"/>
    </location>
</feature>
<dbReference type="Pfam" id="PF01408">
    <property type="entry name" value="GFO_IDH_MocA"/>
    <property type="match status" value="1"/>
</dbReference>
<evidence type="ECO:0000313" key="7">
    <source>
        <dbReference type="EMBL" id="MBP1326462.1"/>
    </source>
</evidence>
<dbReference type="PANTHER" id="PTHR22604:SF105">
    <property type="entry name" value="TRANS-1,2-DIHYDROBENZENE-1,2-DIOL DEHYDROGENASE"/>
    <property type="match status" value="1"/>
</dbReference>
<evidence type="ECO:0000256" key="4">
    <source>
        <dbReference type="SAM" id="MobiDB-lite"/>
    </source>
</evidence>
<dbReference type="RefSeq" id="WP_245189909.1">
    <property type="nucleotide sequence ID" value="NZ_JAFIDA010000001.1"/>
</dbReference>
<dbReference type="AlphaFoldDB" id="A0A940T3S3"/>
<feature type="region of interest" description="Disordered" evidence="4">
    <location>
        <begin position="1"/>
        <end position="22"/>
    </location>
</feature>
<evidence type="ECO:0000259" key="5">
    <source>
        <dbReference type="Pfam" id="PF01408"/>
    </source>
</evidence>